<dbReference type="PANTHER" id="PTHR30532">
    <property type="entry name" value="IRON III DICITRATE-BINDING PERIPLASMIC PROTEIN"/>
    <property type="match status" value="1"/>
</dbReference>
<evidence type="ECO:0000256" key="5">
    <source>
        <dbReference type="ARBA" id="ARBA00022729"/>
    </source>
</evidence>
<dbReference type="AlphaFoldDB" id="A0A516GSG6"/>
<dbReference type="SUPFAM" id="SSF53807">
    <property type="entry name" value="Helical backbone' metal receptor"/>
    <property type="match status" value="1"/>
</dbReference>
<dbReference type="CDD" id="cd01140">
    <property type="entry name" value="FatB"/>
    <property type="match status" value="1"/>
</dbReference>
<dbReference type="RefSeq" id="WP_143381346.1">
    <property type="nucleotide sequence ID" value="NZ_CP041637.1"/>
</dbReference>
<dbReference type="InterPro" id="IPR033870">
    <property type="entry name" value="FatB"/>
</dbReference>
<evidence type="ECO:0000313" key="7">
    <source>
        <dbReference type="EMBL" id="QDO94461.1"/>
    </source>
</evidence>
<keyword evidence="4" id="KW-0408">Iron</keyword>
<dbReference type="PROSITE" id="PS50983">
    <property type="entry name" value="FE_B12_PBP"/>
    <property type="match status" value="1"/>
</dbReference>
<comment type="similarity">
    <text evidence="2">Belongs to the bacterial solute-binding protein 8 family.</text>
</comment>
<dbReference type="Gene3D" id="3.40.50.1980">
    <property type="entry name" value="Nitrogenase molybdenum iron protein domain"/>
    <property type="match status" value="2"/>
</dbReference>
<evidence type="ECO:0000256" key="3">
    <source>
        <dbReference type="ARBA" id="ARBA00022448"/>
    </source>
</evidence>
<evidence type="ECO:0000256" key="4">
    <source>
        <dbReference type="ARBA" id="ARBA00022496"/>
    </source>
</evidence>
<accession>A0A516GSG6</accession>
<dbReference type="OrthoDB" id="63946at2"/>
<reference evidence="7 8" key="1">
    <citation type="submission" date="2019-07" db="EMBL/GenBank/DDBJ databases">
        <title>Genome sequencing for Formosa sp. PS13.</title>
        <authorList>
            <person name="Park S.-J."/>
        </authorList>
    </citation>
    <scope>NUCLEOTIDE SEQUENCE [LARGE SCALE GENOMIC DNA]</scope>
    <source>
        <strain evidence="7 8">PS13</strain>
    </source>
</reference>
<keyword evidence="4" id="KW-0410">Iron transport</keyword>
<sequence length="314" mass="35041">MKSIHHLFTVLFVLFLTGCKDTPKDTPKDTTTAEPQETVTITHELGTVEVVKNPKQVVALDYASLENLKVLGIAVAGIPKSHVPDYLQDYKTNEAIVDLGTMFEVNYEQLSALEPDVIFISARMKSNYDELSKIAPTVYLQTDTSDNLASIEKNLLVFADIFDKKKEATSIITDLKTRVQTLHEQVTATDKKALMIMHNNGKFSAFGSDSRFGVLYKAFGFKEAVDHLDAARHGQAVSNEFIQDINPDYLFILDRSAVVSKQATNTATIENELIKQTQAYQNGKVVYLDPQAWYISGDGILSFKIKIKEVSDHL</sequence>
<evidence type="ECO:0000259" key="6">
    <source>
        <dbReference type="PROSITE" id="PS50983"/>
    </source>
</evidence>
<keyword evidence="8" id="KW-1185">Reference proteome</keyword>
<dbReference type="PROSITE" id="PS51257">
    <property type="entry name" value="PROKAR_LIPOPROTEIN"/>
    <property type="match status" value="1"/>
</dbReference>
<dbReference type="KEGG" id="fop:FNB79_10965"/>
<keyword evidence="4" id="KW-0406">Ion transport</keyword>
<gene>
    <name evidence="7" type="ORF">FNB79_10965</name>
</gene>
<evidence type="ECO:0000256" key="1">
    <source>
        <dbReference type="ARBA" id="ARBA00004196"/>
    </source>
</evidence>
<dbReference type="EMBL" id="CP041637">
    <property type="protein sequence ID" value="QDO94461.1"/>
    <property type="molecule type" value="Genomic_DNA"/>
</dbReference>
<comment type="subcellular location">
    <subcellularLocation>
        <location evidence="1">Cell envelope</location>
    </subcellularLocation>
</comment>
<organism evidence="7 8">
    <name type="scientific">Formosa sediminum</name>
    <dbReference type="NCBI Taxonomy" id="2594004"/>
    <lineage>
        <taxon>Bacteria</taxon>
        <taxon>Pseudomonadati</taxon>
        <taxon>Bacteroidota</taxon>
        <taxon>Flavobacteriia</taxon>
        <taxon>Flavobacteriales</taxon>
        <taxon>Flavobacteriaceae</taxon>
        <taxon>Formosa</taxon>
    </lineage>
</organism>
<evidence type="ECO:0000256" key="2">
    <source>
        <dbReference type="ARBA" id="ARBA00008814"/>
    </source>
</evidence>
<name>A0A516GSG6_9FLAO</name>
<dbReference type="GO" id="GO:1901678">
    <property type="term" value="P:iron coordination entity transport"/>
    <property type="evidence" value="ECO:0007669"/>
    <property type="project" value="UniProtKB-ARBA"/>
</dbReference>
<keyword evidence="5" id="KW-0732">Signal</keyword>
<dbReference type="GO" id="GO:0030288">
    <property type="term" value="C:outer membrane-bounded periplasmic space"/>
    <property type="evidence" value="ECO:0007669"/>
    <property type="project" value="TreeGrafter"/>
</dbReference>
<dbReference type="Pfam" id="PF01497">
    <property type="entry name" value="Peripla_BP_2"/>
    <property type="match status" value="1"/>
</dbReference>
<dbReference type="Proteomes" id="UP000319209">
    <property type="component" value="Chromosome"/>
</dbReference>
<proteinExistence type="inferred from homology"/>
<evidence type="ECO:0000313" key="8">
    <source>
        <dbReference type="Proteomes" id="UP000319209"/>
    </source>
</evidence>
<feature type="domain" description="Fe/B12 periplasmic-binding" evidence="6">
    <location>
        <begin position="56"/>
        <end position="314"/>
    </location>
</feature>
<dbReference type="PANTHER" id="PTHR30532:SF28">
    <property type="entry name" value="PETROBACTIN-BINDING PROTEIN YCLQ"/>
    <property type="match status" value="1"/>
</dbReference>
<dbReference type="InterPro" id="IPR002491">
    <property type="entry name" value="ABC_transptr_periplasmic_BD"/>
</dbReference>
<protein>
    <submittedName>
        <fullName evidence="7">ABC transporter substrate-binding protein</fullName>
    </submittedName>
</protein>
<keyword evidence="3" id="KW-0813">Transport</keyword>
<dbReference type="InterPro" id="IPR051313">
    <property type="entry name" value="Bact_iron-sidero_bind"/>
</dbReference>